<evidence type="ECO:0000313" key="15">
    <source>
        <dbReference type="EMBL" id="WAR09525.1"/>
    </source>
</evidence>
<feature type="transmembrane region" description="Helical" evidence="12">
    <location>
        <begin position="20"/>
        <end position="42"/>
    </location>
</feature>
<evidence type="ECO:0000256" key="10">
    <source>
        <dbReference type="ARBA" id="ARBA00023180"/>
    </source>
</evidence>
<keyword evidence="5" id="KW-0378">Hydrolase</keyword>
<evidence type="ECO:0000256" key="12">
    <source>
        <dbReference type="SAM" id="Phobius"/>
    </source>
</evidence>
<dbReference type="InterPro" id="IPR029058">
    <property type="entry name" value="AB_hydrolase_fold"/>
</dbReference>
<evidence type="ECO:0000256" key="5">
    <source>
        <dbReference type="ARBA" id="ARBA00022801"/>
    </source>
</evidence>
<dbReference type="InterPro" id="IPR050278">
    <property type="entry name" value="Serine_Prot_S9B/DPPIV"/>
</dbReference>
<dbReference type="SUPFAM" id="SSF53474">
    <property type="entry name" value="alpha/beta-Hydrolases"/>
    <property type="match status" value="1"/>
</dbReference>
<evidence type="ECO:0000313" key="16">
    <source>
        <dbReference type="Proteomes" id="UP001164746"/>
    </source>
</evidence>
<dbReference type="Pfam" id="PF00930">
    <property type="entry name" value="DPPIV_N"/>
    <property type="match status" value="1"/>
</dbReference>
<accession>A0ABY7EI11</accession>
<feature type="domain" description="Peptidase S9 prolyl oligopeptidase catalytic" evidence="13">
    <location>
        <begin position="268"/>
        <end position="405"/>
    </location>
</feature>
<reference evidence="15" key="1">
    <citation type="submission" date="2022-11" db="EMBL/GenBank/DDBJ databases">
        <title>Centuries of genome instability and evolution in soft-shell clam transmissible cancer (bioRxiv).</title>
        <authorList>
            <person name="Hart S.F.M."/>
            <person name="Yonemitsu M.A."/>
            <person name="Giersch R.M."/>
            <person name="Beal B.F."/>
            <person name="Arriagada G."/>
            <person name="Davis B.W."/>
            <person name="Ostrander E.A."/>
            <person name="Goff S.P."/>
            <person name="Metzger M.J."/>
        </authorList>
    </citation>
    <scope>NUCLEOTIDE SEQUENCE</scope>
    <source>
        <strain evidence="15">MELC-2E11</strain>
        <tissue evidence="15">Siphon/mantle</tissue>
    </source>
</reference>
<proteinExistence type="predicted"/>
<name>A0ABY7EI11_MYAAR</name>
<dbReference type="Pfam" id="PF00326">
    <property type="entry name" value="Peptidase_S9"/>
    <property type="match status" value="1"/>
</dbReference>
<evidence type="ECO:0000256" key="4">
    <source>
        <dbReference type="ARBA" id="ARBA00022692"/>
    </source>
</evidence>
<sequence length="417" mass="46894">MFGDAELVGTTEEKRNWRGIVIALLVIVTVLALIVTAIILVTPRVDESFIFRDRNGAVMHYDCEDNSTFIIVGNNTFVFVQYNDIFFSQDPVVGDLEQLTFDGFEDVETLFNGVPDWLDHYLYAVTWKDHSHVLATWMNRAQNLSVLYMCPIDGGSCKKFHFSMFTPDASSYFLLIPHRDGAAGSFQHIAMTKPGDGSKIFLTGGRWDVVDIVGYDDQRKWAIHGKDTCIVITLEDNTELRKMLEDFSLPVQEYGAPGTQLITEEFSIGWEHYLCSTHSIIIVSVDGRGTGGRGNMWKHSVYKQLGQLEVDDTITAARYFNSLHYSYGGFLTASVIARGTEAFKCGLAVAPVTDWRYYDTAYTERYMGLPTARDNLAAYNAVNISKHASNFKSSRFMLIHGTADDASEKDIEEEEAE</sequence>
<dbReference type="PANTHER" id="PTHR11731:SF200">
    <property type="entry name" value="DIPEPTIDYL PEPTIDASE 10, ISOFORM B"/>
    <property type="match status" value="1"/>
</dbReference>
<evidence type="ECO:0000259" key="13">
    <source>
        <dbReference type="Pfam" id="PF00326"/>
    </source>
</evidence>
<dbReference type="Gene3D" id="2.140.10.30">
    <property type="entry name" value="Dipeptidylpeptidase IV, N-terminal domain"/>
    <property type="match status" value="1"/>
</dbReference>
<keyword evidence="9 12" id="KW-0472">Membrane</keyword>
<evidence type="ECO:0000256" key="11">
    <source>
        <dbReference type="ARBA" id="ARBA00037847"/>
    </source>
</evidence>
<keyword evidence="6" id="KW-0720">Serine protease</keyword>
<gene>
    <name evidence="15" type="ORF">MAR_034601</name>
</gene>
<evidence type="ECO:0000259" key="14">
    <source>
        <dbReference type="Pfam" id="PF00930"/>
    </source>
</evidence>
<feature type="domain" description="Dipeptidylpeptidase IV N-terminal" evidence="14">
    <location>
        <begin position="119"/>
        <end position="221"/>
    </location>
</feature>
<keyword evidence="10" id="KW-0325">Glycoprotein</keyword>
<keyword evidence="7" id="KW-0735">Signal-anchor</keyword>
<dbReference type="PANTHER" id="PTHR11731">
    <property type="entry name" value="PROTEASE FAMILY S9B,C DIPEPTIDYL-PEPTIDASE IV-RELATED"/>
    <property type="match status" value="1"/>
</dbReference>
<dbReference type="InterPro" id="IPR002469">
    <property type="entry name" value="Peptidase_S9B_N"/>
</dbReference>
<comment type="subcellular location">
    <subcellularLocation>
        <location evidence="11">Endomembrane system</location>
        <topology evidence="11">Single-pass membrane protein</topology>
    </subcellularLocation>
    <subcellularLocation>
        <location evidence="1">Membrane</location>
        <topology evidence="1">Single-pass type II membrane protein</topology>
    </subcellularLocation>
</comment>
<dbReference type="EMBL" id="CP111018">
    <property type="protein sequence ID" value="WAR09525.1"/>
    <property type="molecule type" value="Genomic_DNA"/>
</dbReference>
<protein>
    <submittedName>
        <fullName evidence="15">DPP4-like protein</fullName>
    </submittedName>
</protein>
<keyword evidence="8 12" id="KW-1133">Transmembrane helix</keyword>
<keyword evidence="4 12" id="KW-0812">Transmembrane</keyword>
<organism evidence="15 16">
    <name type="scientific">Mya arenaria</name>
    <name type="common">Soft-shell clam</name>
    <dbReference type="NCBI Taxonomy" id="6604"/>
    <lineage>
        <taxon>Eukaryota</taxon>
        <taxon>Metazoa</taxon>
        <taxon>Spiralia</taxon>
        <taxon>Lophotrochozoa</taxon>
        <taxon>Mollusca</taxon>
        <taxon>Bivalvia</taxon>
        <taxon>Autobranchia</taxon>
        <taxon>Heteroconchia</taxon>
        <taxon>Euheterodonta</taxon>
        <taxon>Imparidentia</taxon>
        <taxon>Neoheterodontei</taxon>
        <taxon>Myida</taxon>
        <taxon>Myoidea</taxon>
        <taxon>Myidae</taxon>
        <taxon>Mya</taxon>
    </lineage>
</organism>
<evidence type="ECO:0000256" key="8">
    <source>
        <dbReference type="ARBA" id="ARBA00022989"/>
    </source>
</evidence>
<keyword evidence="2" id="KW-0031">Aminopeptidase</keyword>
<dbReference type="InterPro" id="IPR001375">
    <property type="entry name" value="Peptidase_S9_cat"/>
</dbReference>
<keyword evidence="3" id="KW-0645">Protease</keyword>
<evidence type="ECO:0000256" key="2">
    <source>
        <dbReference type="ARBA" id="ARBA00022438"/>
    </source>
</evidence>
<evidence type="ECO:0000256" key="3">
    <source>
        <dbReference type="ARBA" id="ARBA00022670"/>
    </source>
</evidence>
<evidence type="ECO:0000256" key="9">
    <source>
        <dbReference type="ARBA" id="ARBA00023136"/>
    </source>
</evidence>
<evidence type="ECO:0000256" key="6">
    <source>
        <dbReference type="ARBA" id="ARBA00022825"/>
    </source>
</evidence>
<dbReference type="Gene3D" id="3.40.50.1820">
    <property type="entry name" value="alpha/beta hydrolase"/>
    <property type="match status" value="1"/>
</dbReference>
<dbReference type="SUPFAM" id="SSF82171">
    <property type="entry name" value="DPP6 N-terminal domain-like"/>
    <property type="match status" value="1"/>
</dbReference>
<evidence type="ECO:0000256" key="1">
    <source>
        <dbReference type="ARBA" id="ARBA00004606"/>
    </source>
</evidence>
<keyword evidence="16" id="KW-1185">Reference proteome</keyword>
<evidence type="ECO:0000256" key="7">
    <source>
        <dbReference type="ARBA" id="ARBA00022968"/>
    </source>
</evidence>
<dbReference type="Proteomes" id="UP001164746">
    <property type="component" value="Chromosome 7"/>
</dbReference>